<evidence type="ECO:0000313" key="3">
    <source>
        <dbReference type="EMBL" id="QSB15087.1"/>
    </source>
</evidence>
<keyword evidence="4" id="KW-1185">Reference proteome</keyword>
<accession>A0A895YBF3</accession>
<dbReference type="EMBL" id="CP070499">
    <property type="protein sequence ID" value="QSB15087.1"/>
    <property type="molecule type" value="Genomic_DNA"/>
</dbReference>
<dbReference type="InterPro" id="IPR025420">
    <property type="entry name" value="DUF4143"/>
</dbReference>
<reference evidence="3" key="1">
    <citation type="submission" date="2021-02" db="EMBL/GenBank/DDBJ databases">
        <title>Natrosporangium hydrolyticum gen. nov., sp. nov, a haloalkaliphilic actinobacterium from a soda solonchak soil.</title>
        <authorList>
            <person name="Sorokin D.Y."/>
            <person name="Khijniak T.V."/>
            <person name="Zakharycheva A.P."/>
            <person name="Boueva O.V."/>
            <person name="Ariskina E.V."/>
            <person name="Hahnke R.L."/>
            <person name="Bunk B."/>
            <person name="Sproer C."/>
            <person name="Schumann P."/>
            <person name="Evtushenko L.I."/>
            <person name="Kublanov I.V."/>
        </authorList>
    </citation>
    <scope>NUCLEOTIDE SEQUENCE</scope>
    <source>
        <strain evidence="3">DSM 106523</strain>
    </source>
</reference>
<dbReference type="Pfam" id="PF13173">
    <property type="entry name" value="AAA_14"/>
    <property type="match status" value="1"/>
</dbReference>
<evidence type="ECO:0000259" key="2">
    <source>
        <dbReference type="Pfam" id="PF13635"/>
    </source>
</evidence>
<protein>
    <submittedName>
        <fullName evidence="3">ATP-binding protein</fullName>
    </submittedName>
</protein>
<dbReference type="PANTHER" id="PTHR33295:SF18">
    <property type="entry name" value="AAA+ ATPASE DOMAIN-CONTAINING PROTEIN"/>
    <property type="match status" value="1"/>
</dbReference>
<dbReference type="SUPFAM" id="SSF52540">
    <property type="entry name" value="P-loop containing nucleoside triphosphate hydrolases"/>
    <property type="match status" value="1"/>
</dbReference>
<keyword evidence="3" id="KW-0067">ATP-binding</keyword>
<feature type="domain" description="AAA" evidence="1">
    <location>
        <begin position="52"/>
        <end position="188"/>
    </location>
</feature>
<evidence type="ECO:0000313" key="4">
    <source>
        <dbReference type="Proteomes" id="UP000662857"/>
    </source>
</evidence>
<dbReference type="KEGG" id="nhy:JQS43_01525"/>
<dbReference type="Proteomes" id="UP000662857">
    <property type="component" value="Chromosome"/>
</dbReference>
<proteinExistence type="predicted"/>
<dbReference type="InterPro" id="IPR041682">
    <property type="entry name" value="AAA_14"/>
</dbReference>
<keyword evidence="3" id="KW-0547">Nucleotide-binding</keyword>
<feature type="domain" description="DUF4143" evidence="2">
    <location>
        <begin position="278"/>
        <end position="421"/>
    </location>
</feature>
<evidence type="ECO:0000259" key="1">
    <source>
        <dbReference type="Pfam" id="PF13173"/>
    </source>
</evidence>
<dbReference type="GO" id="GO:0005524">
    <property type="term" value="F:ATP binding"/>
    <property type="evidence" value="ECO:0007669"/>
    <property type="project" value="UniProtKB-KW"/>
</dbReference>
<dbReference type="PANTHER" id="PTHR33295">
    <property type="entry name" value="ATPASE"/>
    <property type="match status" value="1"/>
</dbReference>
<gene>
    <name evidence="3" type="ORF">JQS43_01525</name>
</gene>
<sequence>MKAGSIQLQLAATNPWWRSAGWVEGDLQLQEAATAPFRYRSGALRDLQVGGLYLLRGPRRAGKSTEIKHAIADLIEAGVEPRRIVHAPVDGWRASDLRTLITSAADTFLSGVIEPRYWFLDEISSVSGDWPNALKYLRDNDPTFARDTVVLTGSSAARLHEVRKALAGRRGEVTRTDRTLLPMRFGDFVAAAGVSLPAVTALPAAGLRDPIARAQVDQLLPFLPELVRLWESYLRVGGFPQAVRAWRQTGDVAAPLVDALWDVVYGDAIERARFSAPQAALLLDRLARGIGSPVNVADLARDLDSAHGTVRQRLADLAESFLTWPCHLEHQLAPKLSAQSKWYFVDPLLARLAGLRGYGTEPDHTQLAEQQVGLALLRSADTAGLGDPADHDAVLYHRSSTRTEIDFVGRGLGGVAIESKYADSAVGRDAQTLAASRWSGVITSRSVTRFGDEVDVLPAPMVVLLLGG</sequence>
<dbReference type="RefSeq" id="WP_239677256.1">
    <property type="nucleotide sequence ID" value="NZ_CP070499.1"/>
</dbReference>
<name>A0A895YBF3_9ACTN</name>
<dbReference type="InterPro" id="IPR027417">
    <property type="entry name" value="P-loop_NTPase"/>
</dbReference>
<dbReference type="Pfam" id="PF13635">
    <property type="entry name" value="DUF4143"/>
    <property type="match status" value="1"/>
</dbReference>
<dbReference type="AlphaFoldDB" id="A0A895YBF3"/>
<organism evidence="3 4">
    <name type="scientific">Natronosporangium hydrolyticum</name>
    <dbReference type="NCBI Taxonomy" id="2811111"/>
    <lineage>
        <taxon>Bacteria</taxon>
        <taxon>Bacillati</taxon>
        <taxon>Actinomycetota</taxon>
        <taxon>Actinomycetes</taxon>
        <taxon>Micromonosporales</taxon>
        <taxon>Micromonosporaceae</taxon>
        <taxon>Natronosporangium</taxon>
    </lineage>
</organism>